<feature type="chain" id="PRO_5033063943" evidence="1">
    <location>
        <begin position="31"/>
        <end position="918"/>
    </location>
</feature>
<dbReference type="Proteomes" id="UP000460561">
    <property type="component" value="Unassembled WGS sequence"/>
</dbReference>
<dbReference type="RefSeq" id="WP_160740269.1">
    <property type="nucleotide sequence ID" value="NZ_WTYQ01000006.1"/>
</dbReference>
<evidence type="ECO:0000313" key="2">
    <source>
        <dbReference type="EMBL" id="MXP27052.1"/>
    </source>
</evidence>
<evidence type="ECO:0000256" key="1">
    <source>
        <dbReference type="SAM" id="SignalP"/>
    </source>
</evidence>
<evidence type="ECO:0000313" key="3">
    <source>
        <dbReference type="Proteomes" id="UP000460561"/>
    </source>
</evidence>
<feature type="signal peptide" evidence="1">
    <location>
        <begin position="1"/>
        <end position="30"/>
    </location>
</feature>
<proteinExistence type="predicted"/>
<accession>A0A845A9J0</accession>
<keyword evidence="3" id="KW-1185">Reference proteome</keyword>
<dbReference type="Pfam" id="PF18951">
    <property type="entry name" value="DUF5695"/>
    <property type="match status" value="1"/>
</dbReference>
<name>A0A845A9J0_9SPHN</name>
<dbReference type="EMBL" id="WTYQ01000006">
    <property type="protein sequence ID" value="MXP27052.1"/>
    <property type="molecule type" value="Genomic_DNA"/>
</dbReference>
<reference evidence="2 3" key="1">
    <citation type="submission" date="2019-12" db="EMBL/GenBank/DDBJ databases">
        <title>Genomic-based taxomic classification of the family Erythrobacteraceae.</title>
        <authorList>
            <person name="Xu L."/>
        </authorList>
    </citation>
    <scope>NUCLEOTIDE SEQUENCE [LARGE SCALE GENOMIC DNA]</scope>
    <source>
        <strain evidence="2 3">DSM 18604</strain>
    </source>
</reference>
<keyword evidence="1" id="KW-0732">Signal</keyword>
<protein>
    <submittedName>
        <fullName evidence="2">Uncharacterized protein</fullName>
    </submittedName>
</protein>
<dbReference type="AlphaFoldDB" id="A0A845A9J0"/>
<dbReference type="InterPro" id="IPR043750">
    <property type="entry name" value="DUF5695"/>
</dbReference>
<gene>
    <name evidence="2" type="ORF">GRI39_13545</name>
</gene>
<comment type="caution">
    <text evidence="2">The sequence shown here is derived from an EMBL/GenBank/DDBJ whole genome shotgun (WGS) entry which is preliminary data.</text>
</comment>
<sequence>MTLSRRFSPLAVLLASVSLTLTAPSAPLFAQEAAAEKPSYPPVQTVPYTVGPFTIALRADTGTLARLSPSAEPGFDFTPADRLAERQYNGFNHIGDLHLRLRSAGGDWQDFNSAHERKQIAALATKGHVFAAYDITASMGANIPLEVTREWADENGALAMYFTLTNTSAAPVEVGALGMPMVFDNIITDRDLEQAHAEASFVDPYIGRDAGYLQVTRLNGKGPSLLVLPENGTPLEAYEPLKNPPEAENIFTDKTQRKQTFEGFYDWTVASKGLAEKEWKDAGRQWNEPTSFTLQPGETRRFGLRMVESPSIRSIEETLIANGRPVAVGVPGYVVPMDSPADLFLNAKQKVSSFTAFPEGALKVTKEGQKGAWQHLKVAATGQWGRARLTIAYADGSKQTVSYYVTKPLAQVNADIGHFTTTRQWFDDPKDPFGRSPAILTYDREAEKIVTQEPRVWISGMSDEGGAGAWVAGMIKQLDNPDPAEVARLEQLVNETVLGNLQVKDGEHKGGVKKSIFYYEPEDFPAGYYDPEADWTSWTSWSKKDAADLGRSYNYPHVAVGHWVLYRLARNHDGLVKQHDWKFYLEWAYQTSVAMMEDAPYYAQFGQMEGDVFLDILKDLKREGMDAEAAHLERLMRERADHWRSLPYPYGSEMAWDSTGQPEVYAWMRYFGYQPEADSTREVILSYDPTVPSWGYNGNARRYWDFLYGGKYPRIERQIHHYGSALNAVPLLEAYRANPKDFHLLRVGFGGIMGGITNIDQDGFGSAAFHAWPDMMKWDPYTGDYGMGYYGHAISAGTYVVNHPRFGWLSFGGDVRKDGKAIAITPKDGARTRLFIAPAGLWVTLDAGKIAAAHYTPATGEVTITLDPATSTTPKARVHVEQTVAGSAAYRLKGGTLERDAYTVNLSANPTEITLTTR</sequence>
<dbReference type="OrthoDB" id="2479977at2"/>
<organism evidence="2 3">
    <name type="scientific">Altericroceibacterium indicum</name>
    <dbReference type="NCBI Taxonomy" id="374177"/>
    <lineage>
        <taxon>Bacteria</taxon>
        <taxon>Pseudomonadati</taxon>
        <taxon>Pseudomonadota</taxon>
        <taxon>Alphaproteobacteria</taxon>
        <taxon>Sphingomonadales</taxon>
        <taxon>Erythrobacteraceae</taxon>
        <taxon>Altericroceibacterium</taxon>
    </lineage>
</organism>